<dbReference type="GO" id="GO:0090374">
    <property type="term" value="P:oligopeptide export from mitochondrion"/>
    <property type="evidence" value="ECO:0007669"/>
    <property type="project" value="TreeGrafter"/>
</dbReference>
<gene>
    <name evidence="1" type="primary">msbA_29</name>
    <name evidence="1" type="ORF">SDC9_143952</name>
</gene>
<proteinExistence type="predicted"/>
<dbReference type="Gene3D" id="3.40.50.300">
    <property type="entry name" value="P-loop containing nucleotide triphosphate hydrolases"/>
    <property type="match status" value="1"/>
</dbReference>
<keyword evidence="1" id="KW-0378">Hydrolase</keyword>
<dbReference type="EC" id="3.6.3.-" evidence="1"/>
<dbReference type="InterPro" id="IPR027417">
    <property type="entry name" value="P-loop_NTPase"/>
</dbReference>
<keyword evidence="1" id="KW-0547">Nucleotide-binding</keyword>
<organism evidence="1">
    <name type="scientific">bioreactor metagenome</name>
    <dbReference type="NCBI Taxonomy" id="1076179"/>
    <lineage>
        <taxon>unclassified sequences</taxon>
        <taxon>metagenomes</taxon>
        <taxon>ecological metagenomes</taxon>
    </lineage>
</organism>
<sequence length="65" mass="7187">MQDALQHLMKGRTTLVIAHRLSTIEHADRVVVMERGQIVEQGTHAELMALGGLYARLQTHSPVNG</sequence>
<dbReference type="GO" id="GO:0005524">
    <property type="term" value="F:ATP binding"/>
    <property type="evidence" value="ECO:0007669"/>
    <property type="project" value="UniProtKB-KW"/>
</dbReference>
<dbReference type="PANTHER" id="PTHR43394:SF7">
    <property type="entry name" value="ABC TRANSPORTER B FAMILY MEMBER 28"/>
    <property type="match status" value="1"/>
</dbReference>
<dbReference type="SUPFAM" id="SSF52540">
    <property type="entry name" value="P-loop containing nucleoside triphosphate hydrolases"/>
    <property type="match status" value="1"/>
</dbReference>
<dbReference type="PANTHER" id="PTHR43394">
    <property type="entry name" value="ATP-DEPENDENT PERMEASE MDL1, MITOCHONDRIAL"/>
    <property type="match status" value="1"/>
</dbReference>
<reference evidence="1" key="1">
    <citation type="submission" date="2019-08" db="EMBL/GenBank/DDBJ databases">
        <authorList>
            <person name="Kucharzyk K."/>
            <person name="Murdoch R.W."/>
            <person name="Higgins S."/>
            <person name="Loffler F."/>
        </authorList>
    </citation>
    <scope>NUCLEOTIDE SEQUENCE</scope>
</reference>
<dbReference type="GO" id="GO:0015421">
    <property type="term" value="F:ABC-type oligopeptide transporter activity"/>
    <property type="evidence" value="ECO:0007669"/>
    <property type="project" value="TreeGrafter"/>
</dbReference>
<dbReference type="EMBL" id="VSSQ01043129">
    <property type="protein sequence ID" value="MPM96787.1"/>
    <property type="molecule type" value="Genomic_DNA"/>
</dbReference>
<dbReference type="GO" id="GO:0016787">
    <property type="term" value="F:hydrolase activity"/>
    <property type="evidence" value="ECO:0007669"/>
    <property type="project" value="UniProtKB-KW"/>
</dbReference>
<evidence type="ECO:0000313" key="1">
    <source>
        <dbReference type="EMBL" id="MPM96787.1"/>
    </source>
</evidence>
<keyword evidence="1" id="KW-0067">ATP-binding</keyword>
<dbReference type="AlphaFoldDB" id="A0A645E4X5"/>
<dbReference type="InterPro" id="IPR039421">
    <property type="entry name" value="Type_1_exporter"/>
</dbReference>
<comment type="caution">
    <text evidence="1">The sequence shown here is derived from an EMBL/GenBank/DDBJ whole genome shotgun (WGS) entry which is preliminary data.</text>
</comment>
<protein>
    <submittedName>
        <fullName evidence="1">Lipid A export ATP-binding/permease protein MsbA</fullName>
        <ecNumber evidence="1">3.6.3.-</ecNumber>
    </submittedName>
</protein>
<name>A0A645E4X5_9ZZZZ</name>
<accession>A0A645E4X5</accession>
<dbReference type="GO" id="GO:0005743">
    <property type="term" value="C:mitochondrial inner membrane"/>
    <property type="evidence" value="ECO:0007669"/>
    <property type="project" value="TreeGrafter"/>
</dbReference>